<dbReference type="InterPro" id="IPR037465">
    <property type="entry name" value="YlxR"/>
</dbReference>
<dbReference type="EMBL" id="JAGZXI010000010">
    <property type="protein sequence ID" value="MBS6635400.1"/>
    <property type="molecule type" value="Genomic_DNA"/>
</dbReference>
<dbReference type="InterPro" id="IPR007393">
    <property type="entry name" value="YlxR_dom"/>
</dbReference>
<dbReference type="PANTHER" id="PTHR34215:SF1">
    <property type="entry name" value="YLXR DOMAIN-CONTAINING PROTEIN"/>
    <property type="match status" value="1"/>
</dbReference>
<reference evidence="3" key="1">
    <citation type="submission" date="2021-02" db="EMBL/GenBank/DDBJ databases">
        <title>Infant gut strain persistence is associated with maternal origin, phylogeny, and functional potential including surface adhesion and iron acquisition.</title>
        <authorList>
            <person name="Lou Y.C."/>
        </authorList>
    </citation>
    <scope>NUCLEOTIDE SEQUENCE</scope>
    <source>
        <strain evidence="3">L1_008_092G1_dasL1_008_092G1_concoct_16</strain>
    </source>
</reference>
<dbReference type="InterPro" id="IPR035931">
    <property type="entry name" value="YlxR-like_sf"/>
</dbReference>
<sequence length="119" mass="12620">MTKAVPSDASAQPEHPIRTCVGCRTRDERQNLLRIASVQPASEEAGTPRYLPDTAGTMPGRGAWIHPSEACVVALEKKNGLARAFKRAVPAAALKACCEQIRAVLTARESSPEATPGTV</sequence>
<comment type="caution">
    <text evidence="3">The sequence shown here is derived from an EMBL/GenBank/DDBJ whole genome shotgun (WGS) entry which is preliminary data.</text>
</comment>
<accession>A0A943TD34</accession>
<evidence type="ECO:0000259" key="2">
    <source>
        <dbReference type="Pfam" id="PF04296"/>
    </source>
</evidence>
<feature type="region of interest" description="Disordered" evidence="1">
    <location>
        <begin position="1"/>
        <end position="22"/>
    </location>
</feature>
<dbReference type="RefSeq" id="WP_303953315.1">
    <property type="nucleotide sequence ID" value="NZ_CAUFRZ010000002.1"/>
</dbReference>
<evidence type="ECO:0000313" key="3">
    <source>
        <dbReference type="EMBL" id="MBS6635400.1"/>
    </source>
</evidence>
<evidence type="ECO:0000313" key="4">
    <source>
        <dbReference type="Proteomes" id="UP000739069"/>
    </source>
</evidence>
<proteinExistence type="predicted"/>
<protein>
    <submittedName>
        <fullName evidence="3">YlxR family protein</fullName>
    </submittedName>
</protein>
<evidence type="ECO:0000256" key="1">
    <source>
        <dbReference type="SAM" id="MobiDB-lite"/>
    </source>
</evidence>
<dbReference type="AlphaFoldDB" id="A0A943TD34"/>
<dbReference type="PANTHER" id="PTHR34215">
    <property type="entry name" value="BLL0784 PROTEIN"/>
    <property type="match status" value="1"/>
</dbReference>
<dbReference type="Proteomes" id="UP000739069">
    <property type="component" value="Unassembled WGS sequence"/>
</dbReference>
<dbReference type="Gene3D" id="3.30.1230.10">
    <property type="entry name" value="YlxR-like"/>
    <property type="match status" value="1"/>
</dbReference>
<dbReference type="Pfam" id="PF04296">
    <property type="entry name" value="YlxR"/>
    <property type="match status" value="1"/>
</dbReference>
<name>A0A943TD34_9MICC</name>
<gene>
    <name evidence="3" type="ORF">KH265_07105</name>
</gene>
<feature type="domain" description="YlxR" evidence="2">
    <location>
        <begin position="18"/>
        <end position="92"/>
    </location>
</feature>
<dbReference type="SUPFAM" id="SSF64376">
    <property type="entry name" value="YlxR-like"/>
    <property type="match status" value="1"/>
</dbReference>
<organism evidence="3 4">
    <name type="scientific">Rothia mucilaginosa</name>
    <dbReference type="NCBI Taxonomy" id="43675"/>
    <lineage>
        <taxon>Bacteria</taxon>
        <taxon>Bacillati</taxon>
        <taxon>Actinomycetota</taxon>
        <taxon>Actinomycetes</taxon>
        <taxon>Micrococcales</taxon>
        <taxon>Micrococcaceae</taxon>
        <taxon>Rothia</taxon>
    </lineage>
</organism>